<dbReference type="InterPro" id="IPR019734">
    <property type="entry name" value="TPR_rpt"/>
</dbReference>
<evidence type="ECO:0000313" key="12">
    <source>
        <dbReference type="Proteomes" id="UP000668214"/>
    </source>
</evidence>
<keyword evidence="7" id="KW-0496">Mitochondrion</keyword>
<sequence length="683" mass="80528">MIQKQGHWVPYELKPRDVERRFGTCELLLQRQKRKGFLTITGDRYRLQLMRLSRALKEKRPLYAQRHDEVILLHENARPHVAKPVKTYLETLKWEVLPHPLYSPDIAPSDFHLFTPLQRAQKYKNEGNVYFKTKKYNEAIAEYTKAIDICPKENKDELAIFYQNRAAAYEQLILQKRWNYPKYIKALLRRARVLEQSGNLEAALKDMTTASIYEEFSNPISPVKMEIILKKLVKQHAYENWASKKLFMPNKLSIECYITSYSTDPVFSKLRCPENILEFFKKPLQALEDTKYDDVIPLCTEIIESPEFNSLPSTKLEVLLLRATFYILLGKFEPAFQDLECILNIEYAADDVKINALLKTADLHLEFMNLDMAFMNFELAISINPHCSDIYYRRGRIYMHMGELNKAKYDFEKALEYDPNFSMACIQKCYTDCRIAMLNKDVRLVEAAVKTFEKVLEKYTNLPECIFCYQYYRKMMSETHQYQKAHNYFTKIIKKHSDDTSMFLVYLQRAFLEFDWNGYSDKAVEYLKKAIELDEKCSSAYEALGIIEIKRGNIDEAIRLFDKALVYCRTFKELLNLYYLRDAAKVELYVKNQFKDKCSDFFGRYLGLQIFVLRSMKALSKVELRLYVKISLLNTIGIHICMHLLCRACTYSRCPKDCGGGGESGERKEGNREYMHYFILEFY</sequence>
<evidence type="ECO:0000256" key="2">
    <source>
        <dbReference type="ARBA" id="ARBA00022692"/>
    </source>
</evidence>
<dbReference type="InterPro" id="IPR011990">
    <property type="entry name" value="TPR-like_helical_dom_sf"/>
</dbReference>
<dbReference type="GO" id="GO:0045039">
    <property type="term" value="P:protein insertion into mitochondrial inner membrane"/>
    <property type="evidence" value="ECO:0007669"/>
    <property type="project" value="TreeGrafter"/>
</dbReference>
<dbReference type="SUPFAM" id="SSF48452">
    <property type="entry name" value="TPR-like"/>
    <property type="match status" value="2"/>
</dbReference>
<evidence type="ECO:0000256" key="4">
    <source>
        <dbReference type="ARBA" id="ARBA00022787"/>
    </source>
</evidence>
<evidence type="ECO:0000256" key="9">
    <source>
        <dbReference type="ARBA" id="ARBA00038030"/>
    </source>
</evidence>
<feature type="repeat" description="TPR" evidence="10">
    <location>
        <begin position="538"/>
        <end position="571"/>
    </location>
</feature>
<dbReference type="GO" id="GO:0003676">
    <property type="term" value="F:nucleic acid binding"/>
    <property type="evidence" value="ECO:0007669"/>
    <property type="project" value="InterPro"/>
</dbReference>
<keyword evidence="3" id="KW-0677">Repeat</keyword>
<feature type="repeat" description="TPR" evidence="10">
    <location>
        <begin position="388"/>
        <end position="421"/>
    </location>
</feature>
<dbReference type="PANTHER" id="PTHR46208">
    <property type="entry name" value="MITOCHONDRIAL IMPORT RECEPTOR SUBUNIT TOM70"/>
    <property type="match status" value="1"/>
</dbReference>
<keyword evidence="8" id="KW-0472">Membrane</keyword>
<keyword evidence="4" id="KW-1000">Mitochondrion outer membrane</keyword>
<proteinExistence type="inferred from homology"/>
<dbReference type="Pfam" id="PF13432">
    <property type="entry name" value="TPR_16"/>
    <property type="match status" value="1"/>
</dbReference>
<dbReference type="AlphaFoldDB" id="A0A836FLD1"/>
<dbReference type="PROSITE" id="PS50293">
    <property type="entry name" value="TPR_REGION"/>
    <property type="match status" value="2"/>
</dbReference>
<dbReference type="GO" id="GO:0030150">
    <property type="term" value="P:protein import into mitochondrial matrix"/>
    <property type="evidence" value="ECO:0007669"/>
    <property type="project" value="TreeGrafter"/>
</dbReference>
<dbReference type="Gene3D" id="3.30.420.10">
    <property type="entry name" value="Ribonuclease H-like superfamily/Ribonuclease H"/>
    <property type="match status" value="1"/>
</dbReference>
<protein>
    <submittedName>
        <fullName evidence="11">TOM70 protein</fullName>
    </submittedName>
</protein>
<evidence type="ECO:0000256" key="10">
    <source>
        <dbReference type="PROSITE-ProRule" id="PRU00339"/>
    </source>
</evidence>
<dbReference type="EMBL" id="JAANIA010001271">
    <property type="protein sequence ID" value="KAG5321127.1"/>
    <property type="molecule type" value="Genomic_DNA"/>
</dbReference>
<evidence type="ECO:0000256" key="8">
    <source>
        <dbReference type="ARBA" id="ARBA00023136"/>
    </source>
</evidence>
<dbReference type="InterPro" id="IPR036397">
    <property type="entry name" value="RNaseH_sf"/>
</dbReference>
<evidence type="ECO:0000313" key="11">
    <source>
        <dbReference type="EMBL" id="KAG5321127.1"/>
    </source>
</evidence>
<accession>A0A836FLD1</accession>
<organism evidence="11 12">
    <name type="scientific">Pseudoatta argentina</name>
    <dbReference type="NCBI Taxonomy" id="621737"/>
    <lineage>
        <taxon>Eukaryota</taxon>
        <taxon>Metazoa</taxon>
        <taxon>Ecdysozoa</taxon>
        <taxon>Arthropoda</taxon>
        <taxon>Hexapoda</taxon>
        <taxon>Insecta</taxon>
        <taxon>Pterygota</taxon>
        <taxon>Neoptera</taxon>
        <taxon>Endopterygota</taxon>
        <taxon>Hymenoptera</taxon>
        <taxon>Apocrita</taxon>
        <taxon>Aculeata</taxon>
        <taxon>Formicoidea</taxon>
        <taxon>Formicidae</taxon>
        <taxon>Myrmicinae</taxon>
        <taxon>Pseudoatta</taxon>
    </lineage>
</organism>
<evidence type="ECO:0000256" key="6">
    <source>
        <dbReference type="ARBA" id="ARBA00022989"/>
    </source>
</evidence>
<reference evidence="11" key="1">
    <citation type="submission" date="2020-02" db="EMBL/GenBank/DDBJ databases">
        <title>Relaxed selection underlies rapid genomic changes in the transitions from sociality to social parasitism in ants.</title>
        <authorList>
            <person name="Bi X."/>
        </authorList>
    </citation>
    <scope>NUCLEOTIDE SEQUENCE</scope>
    <source>
        <strain evidence="11">BGI-DK2014c</strain>
        <tissue evidence="11">Whole body</tissue>
    </source>
</reference>
<comment type="caution">
    <text evidence="11">The sequence shown here is derived from an EMBL/GenBank/DDBJ whole genome shotgun (WGS) entry which is preliminary data.</text>
</comment>
<feature type="non-terminal residue" evidence="11">
    <location>
        <position position="1"/>
    </location>
</feature>
<dbReference type="PANTHER" id="PTHR46208:SF1">
    <property type="entry name" value="MITOCHONDRIAL IMPORT RECEPTOR SUBUNIT TOM70"/>
    <property type="match status" value="1"/>
</dbReference>
<keyword evidence="5 10" id="KW-0802">TPR repeat</keyword>
<dbReference type="GO" id="GO:0008320">
    <property type="term" value="F:protein transmembrane transporter activity"/>
    <property type="evidence" value="ECO:0007669"/>
    <property type="project" value="TreeGrafter"/>
</dbReference>
<dbReference type="Proteomes" id="UP000668214">
    <property type="component" value="Unassembled WGS sequence"/>
</dbReference>
<feature type="repeat" description="TPR" evidence="10">
    <location>
        <begin position="120"/>
        <end position="153"/>
    </location>
</feature>
<dbReference type="Gene3D" id="1.25.40.10">
    <property type="entry name" value="Tetratricopeptide repeat domain"/>
    <property type="match status" value="1"/>
</dbReference>
<keyword evidence="6" id="KW-1133">Transmembrane helix</keyword>
<dbReference type="SMART" id="SM00028">
    <property type="entry name" value="TPR"/>
    <property type="match status" value="7"/>
</dbReference>
<dbReference type="GO" id="GO:0030943">
    <property type="term" value="F:mitochondrion targeting sequence binding"/>
    <property type="evidence" value="ECO:0007669"/>
    <property type="project" value="TreeGrafter"/>
</dbReference>
<name>A0A836FLD1_9HYME</name>
<keyword evidence="2" id="KW-0812">Transmembrane</keyword>
<gene>
    <name evidence="11" type="primary">Tomm70_0</name>
    <name evidence="11" type="ORF">G6Z78_0009381</name>
</gene>
<evidence type="ECO:0000256" key="1">
    <source>
        <dbReference type="ARBA" id="ARBA00004572"/>
    </source>
</evidence>
<evidence type="ECO:0000256" key="3">
    <source>
        <dbReference type="ARBA" id="ARBA00022737"/>
    </source>
</evidence>
<keyword evidence="12" id="KW-1185">Reference proteome</keyword>
<feature type="non-terminal residue" evidence="11">
    <location>
        <position position="683"/>
    </location>
</feature>
<evidence type="ECO:0000256" key="7">
    <source>
        <dbReference type="ARBA" id="ARBA00023128"/>
    </source>
</evidence>
<comment type="subcellular location">
    <subcellularLocation>
        <location evidence="1">Mitochondrion outer membrane</location>
        <topology evidence="1">Single-pass membrane protein</topology>
    </subcellularLocation>
</comment>
<evidence type="ECO:0000256" key="5">
    <source>
        <dbReference type="ARBA" id="ARBA00022803"/>
    </source>
</evidence>
<dbReference type="Pfam" id="PF00515">
    <property type="entry name" value="TPR_1"/>
    <property type="match status" value="2"/>
</dbReference>
<dbReference type="PROSITE" id="PS50005">
    <property type="entry name" value="TPR"/>
    <property type="match status" value="3"/>
</dbReference>
<dbReference type="GO" id="GO:0005741">
    <property type="term" value="C:mitochondrial outer membrane"/>
    <property type="evidence" value="ECO:0007669"/>
    <property type="project" value="UniProtKB-SubCell"/>
</dbReference>
<comment type="similarity">
    <text evidence="9">Belongs to the Tom70 family.</text>
</comment>